<accession>X0VK49</accession>
<dbReference type="AlphaFoldDB" id="X0VK49"/>
<comment type="caution">
    <text evidence="2">The sequence shown here is derived from an EMBL/GenBank/DDBJ whole genome shotgun (WGS) entry which is preliminary data.</text>
</comment>
<feature type="region of interest" description="Disordered" evidence="1">
    <location>
        <begin position="194"/>
        <end position="213"/>
    </location>
</feature>
<name>X0VK49_9ZZZZ</name>
<protein>
    <submittedName>
        <fullName evidence="2">Uncharacterized protein</fullName>
    </submittedName>
</protein>
<evidence type="ECO:0000313" key="2">
    <source>
        <dbReference type="EMBL" id="GAG11572.1"/>
    </source>
</evidence>
<feature type="compositionally biased region" description="Basic and acidic residues" evidence="1">
    <location>
        <begin position="198"/>
        <end position="207"/>
    </location>
</feature>
<sequence>YTPDAADPYPWSLYSKNDYLGIEQNVDMSGLVRAVEALTGTKFIHSRAYVPQDWDSNQQAKAVLKHEQTEKEVPEAEATEMIQVVEVAIADAFEDVEITELVQDGTKLVYSYQLDASGVMEVVSDAVPNMVEHGTGEFRKQLLAGVGFNSDTGKFTEMEGVQVPTSVVKDGFRKDETTGKYYRPKTHTEAVTSVTAGDIKDPPKWLADRLPSP</sequence>
<organism evidence="2">
    <name type="scientific">marine sediment metagenome</name>
    <dbReference type="NCBI Taxonomy" id="412755"/>
    <lineage>
        <taxon>unclassified sequences</taxon>
        <taxon>metagenomes</taxon>
        <taxon>ecological metagenomes</taxon>
    </lineage>
</organism>
<evidence type="ECO:0000256" key="1">
    <source>
        <dbReference type="SAM" id="MobiDB-lite"/>
    </source>
</evidence>
<proteinExistence type="predicted"/>
<feature type="non-terminal residue" evidence="2">
    <location>
        <position position="1"/>
    </location>
</feature>
<gene>
    <name evidence="2" type="ORF">S01H1_37325</name>
</gene>
<dbReference type="EMBL" id="BARS01023443">
    <property type="protein sequence ID" value="GAG11572.1"/>
    <property type="molecule type" value="Genomic_DNA"/>
</dbReference>
<reference evidence="2" key="1">
    <citation type="journal article" date="2014" name="Front. Microbiol.">
        <title>High frequency of phylogenetically diverse reductive dehalogenase-homologous genes in deep subseafloor sedimentary metagenomes.</title>
        <authorList>
            <person name="Kawai M."/>
            <person name="Futagami T."/>
            <person name="Toyoda A."/>
            <person name="Takaki Y."/>
            <person name="Nishi S."/>
            <person name="Hori S."/>
            <person name="Arai W."/>
            <person name="Tsubouchi T."/>
            <person name="Morono Y."/>
            <person name="Uchiyama I."/>
            <person name="Ito T."/>
            <person name="Fujiyama A."/>
            <person name="Inagaki F."/>
            <person name="Takami H."/>
        </authorList>
    </citation>
    <scope>NUCLEOTIDE SEQUENCE</scope>
    <source>
        <strain evidence="2">Expedition CK06-06</strain>
    </source>
</reference>